<dbReference type="PANTHER" id="PTHR43649">
    <property type="entry name" value="ARABINOSE-BINDING PROTEIN-RELATED"/>
    <property type="match status" value="1"/>
</dbReference>
<proteinExistence type="predicted"/>
<protein>
    <submittedName>
        <fullName evidence="3">Extracellular solute-binding protein</fullName>
    </submittedName>
</protein>
<dbReference type="InterPro" id="IPR050490">
    <property type="entry name" value="Bact_solute-bd_prot1"/>
</dbReference>
<organism evidence="3 4">
    <name type="scientific">Candidatus Acutalibacter ornithocaccae</name>
    <dbReference type="NCBI Taxonomy" id="2838416"/>
    <lineage>
        <taxon>Bacteria</taxon>
        <taxon>Bacillati</taxon>
        <taxon>Bacillota</taxon>
        <taxon>Clostridia</taxon>
        <taxon>Eubacteriales</taxon>
        <taxon>Acutalibacteraceae</taxon>
        <taxon>Acutalibacter</taxon>
    </lineage>
</organism>
<keyword evidence="2" id="KW-0732">Signal</keyword>
<evidence type="ECO:0000256" key="1">
    <source>
        <dbReference type="SAM" id="MobiDB-lite"/>
    </source>
</evidence>
<evidence type="ECO:0000313" key="3">
    <source>
        <dbReference type="EMBL" id="HJB37794.1"/>
    </source>
</evidence>
<dbReference type="Proteomes" id="UP000824214">
    <property type="component" value="Unassembled WGS sequence"/>
</dbReference>
<sequence>MKKLALLLTVCLLAWSALAGCQTQDTPPPQESEGSAVSASSTAQEGDPVVLCIEDSFEQDAYELENYLKTTGVETEYEFLVLPNNTEDRETELTRLRTEIMAGEGPDAFILDATVPGTVTDSGEPLEALFPNVEKSMYSHLFLDLEDMAQSSEIIDLESCNQTVMDVGVTGEGRFLLPLTYTFSGLILDPSILNDPAYVFTSLDELLQSDEEALKGIMAWGTFRLFPDCLGLLADYTGQNLLVTQDSLQQVIEQADALSAFQDETYSQSPALYQGGRTIGANHLMSLAREETEYAVLPIPNPQGGVTAAVTFYAAINANAAHPQEAFDFIELLYSPELVTQQGFEVNGMHYGTMFDYGDNGSLAIPVKDGVLLQYAEDSGLLPGTLASFQGALDRIDSAKVYSDLDLDIYNLYETWHFERPEESLEELVDRTVSTMEMTLAE</sequence>
<feature type="chain" id="PRO_5039698367" evidence="2">
    <location>
        <begin position="20"/>
        <end position="442"/>
    </location>
</feature>
<dbReference type="SUPFAM" id="SSF53850">
    <property type="entry name" value="Periplasmic binding protein-like II"/>
    <property type="match status" value="1"/>
</dbReference>
<dbReference type="InterPro" id="IPR006059">
    <property type="entry name" value="SBP"/>
</dbReference>
<reference evidence="3" key="1">
    <citation type="journal article" date="2021" name="PeerJ">
        <title>Extensive microbial diversity within the chicken gut microbiome revealed by metagenomics and culture.</title>
        <authorList>
            <person name="Gilroy R."/>
            <person name="Ravi A."/>
            <person name="Getino M."/>
            <person name="Pursley I."/>
            <person name="Horton D.L."/>
            <person name="Alikhan N.F."/>
            <person name="Baker D."/>
            <person name="Gharbi K."/>
            <person name="Hall N."/>
            <person name="Watson M."/>
            <person name="Adriaenssens E.M."/>
            <person name="Foster-Nyarko E."/>
            <person name="Jarju S."/>
            <person name="Secka A."/>
            <person name="Antonio M."/>
            <person name="Oren A."/>
            <person name="Chaudhuri R.R."/>
            <person name="La Ragione R."/>
            <person name="Hildebrand F."/>
            <person name="Pallen M.J."/>
        </authorList>
    </citation>
    <scope>NUCLEOTIDE SEQUENCE</scope>
    <source>
        <strain evidence="3">ChiBcolR8-3208</strain>
    </source>
</reference>
<gene>
    <name evidence="3" type="ORF">H9942_06965</name>
</gene>
<reference evidence="3" key="2">
    <citation type="submission" date="2021-04" db="EMBL/GenBank/DDBJ databases">
        <authorList>
            <person name="Gilroy R."/>
        </authorList>
    </citation>
    <scope>NUCLEOTIDE SEQUENCE</scope>
    <source>
        <strain evidence="3">ChiBcolR8-3208</strain>
    </source>
</reference>
<name>A0A9D2LYX9_9FIRM</name>
<dbReference type="EMBL" id="DWXZ01000144">
    <property type="protein sequence ID" value="HJB37794.1"/>
    <property type="molecule type" value="Genomic_DNA"/>
</dbReference>
<dbReference type="PROSITE" id="PS51257">
    <property type="entry name" value="PROKAR_LIPOPROTEIN"/>
    <property type="match status" value="1"/>
</dbReference>
<accession>A0A9D2LYX9</accession>
<dbReference type="AlphaFoldDB" id="A0A9D2LYX9"/>
<dbReference type="Gene3D" id="3.40.190.10">
    <property type="entry name" value="Periplasmic binding protein-like II"/>
    <property type="match status" value="3"/>
</dbReference>
<evidence type="ECO:0000313" key="4">
    <source>
        <dbReference type="Proteomes" id="UP000824214"/>
    </source>
</evidence>
<dbReference type="Pfam" id="PF01547">
    <property type="entry name" value="SBP_bac_1"/>
    <property type="match status" value="1"/>
</dbReference>
<evidence type="ECO:0000256" key="2">
    <source>
        <dbReference type="SAM" id="SignalP"/>
    </source>
</evidence>
<comment type="caution">
    <text evidence="3">The sequence shown here is derived from an EMBL/GenBank/DDBJ whole genome shotgun (WGS) entry which is preliminary data.</text>
</comment>
<feature type="signal peptide" evidence="2">
    <location>
        <begin position="1"/>
        <end position="19"/>
    </location>
</feature>
<feature type="region of interest" description="Disordered" evidence="1">
    <location>
        <begin position="23"/>
        <end position="43"/>
    </location>
</feature>
<feature type="compositionally biased region" description="Polar residues" evidence="1">
    <location>
        <begin position="32"/>
        <end position="43"/>
    </location>
</feature>